<dbReference type="Proteomes" id="UP000773064">
    <property type="component" value="Unassembled WGS sequence"/>
</dbReference>
<keyword evidence="2" id="KW-1133">Transmembrane helix</keyword>
<evidence type="ECO:0008006" key="5">
    <source>
        <dbReference type="Google" id="ProtNLM"/>
    </source>
</evidence>
<feature type="compositionally biased region" description="Low complexity" evidence="1">
    <location>
        <begin position="1"/>
        <end position="24"/>
    </location>
</feature>
<keyword evidence="2" id="KW-0472">Membrane</keyword>
<comment type="caution">
    <text evidence="3">The sequence shown here is derived from an EMBL/GenBank/DDBJ whole genome shotgun (WGS) entry which is preliminary data.</text>
</comment>
<protein>
    <recommendedName>
        <fullName evidence="5">Peptidoglycan-binding domain 1 protein</fullName>
    </recommendedName>
</protein>
<evidence type="ECO:0000256" key="1">
    <source>
        <dbReference type="SAM" id="MobiDB-lite"/>
    </source>
</evidence>
<accession>A0ABS5UMC3</accession>
<evidence type="ECO:0000256" key="2">
    <source>
        <dbReference type="SAM" id="Phobius"/>
    </source>
</evidence>
<reference evidence="3 4" key="1">
    <citation type="journal article" date="2021" name="Environ. Microbiol.">
        <title>Genetic insights into the dark matter of the mammalian gut microbiota through targeted genome reconstruction.</title>
        <authorList>
            <person name="Lugli G.A."/>
            <person name="Alessandri G."/>
            <person name="Milani C."/>
            <person name="Viappiani A."/>
            <person name="Fontana F."/>
            <person name="Tarracchini C."/>
            <person name="Mancabelli L."/>
            <person name="Argentini C."/>
            <person name="Ruiz L."/>
            <person name="Margolles A."/>
            <person name="van Sinderen D."/>
            <person name="Turroni F."/>
            <person name="Ventura M."/>
        </authorList>
    </citation>
    <scope>NUCLEOTIDE SEQUENCE [LARGE SCALE GENOMIC DNA]</scope>
    <source>
        <strain evidence="3 4">MA2</strain>
    </source>
</reference>
<evidence type="ECO:0000313" key="3">
    <source>
        <dbReference type="EMBL" id="MBT1172068.1"/>
    </source>
</evidence>
<feature type="region of interest" description="Disordered" evidence="1">
    <location>
        <begin position="1"/>
        <end position="38"/>
    </location>
</feature>
<organism evidence="3 4">
    <name type="scientific">Bifidobacterium santillanense</name>
    <dbReference type="NCBI Taxonomy" id="2809028"/>
    <lineage>
        <taxon>Bacteria</taxon>
        <taxon>Bacillati</taxon>
        <taxon>Actinomycetota</taxon>
        <taxon>Actinomycetes</taxon>
        <taxon>Bifidobacteriales</taxon>
        <taxon>Bifidobacteriaceae</taxon>
        <taxon>Bifidobacterium</taxon>
    </lineage>
</organism>
<gene>
    <name evidence="3" type="ORF">JS528_01560</name>
</gene>
<feature type="transmembrane region" description="Helical" evidence="2">
    <location>
        <begin position="42"/>
        <end position="66"/>
    </location>
</feature>
<proteinExistence type="predicted"/>
<keyword evidence="2" id="KW-0812">Transmembrane</keyword>
<keyword evidence="4" id="KW-1185">Reference proteome</keyword>
<dbReference type="RefSeq" id="WP_214357339.1">
    <property type="nucleotide sequence ID" value="NZ_JAFEJS010000001.1"/>
</dbReference>
<dbReference type="EMBL" id="JAFEJS010000001">
    <property type="protein sequence ID" value="MBT1172068.1"/>
    <property type="molecule type" value="Genomic_DNA"/>
</dbReference>
<name>A0ABS5UMC3_9BIFI</name>
<sequence length="418" mass="42066">MDTTTMTESTTAGQTGTNGQPTTTKETRKAARRERRATRNGITASIAALLALVALAVGTGGGFLLARPHTPPSLVSSTKATTITVASAPFDDTRSVALTVSLGSSATVTSPVAGTVTRLAVGAGSTLTSGGVAFDVDATPVLALHTDTPLYRTLTSGTQGADAAALNTALRRLGYNAPDSDRMTWNTIAAYNALAKSVGASQLTRDGNWAIGPDRFVWLPADTVTVNQIMTAVGRQVTAGADLLTTAAMPVKATLPTNGGDTVAGDRVITIGEQQFPIPSGTTELTDPTLLAAIAGSTQFRLASLDGGSGGAVGLVSGSVAGSGGTSTGGTGEGGTLNVSYDWKLANALTVLTVPPSAIYAASGGKACVSVDAKPVPVTIIASQLGRTMVAADDADGFDHVDVTPRTTEACRTTTDGR</sequence>
<evidence type="ECO:0000313" key="4">
    <source>
        <dbReference type="Proteomes" id="UP000773064"/>
    </source>
</evidence>